<organism evidence="2 3">
    <name type="scientific">Symbiodinium microadriaticum</name>
    <name type="common">Dinoflagellate</name>
    <name type="synonym">Zooxanthella microadriatica</name>
    <dbReference type="NCBI Taxonomy" id="2951"/>
    <lineage>
        <taxon>Eukaryota</taxon>
        <taxon>Sar</taxon>
        <taxon>Alveolata</taxon>
        <taxon>Dinophyceae</taxon>
        <taxon>Suessiales</taxon>
        <taxon>Symbiodiniaceae</taxon>
        <taxon>Symbiodinium</taxon>
    </lineage>
</organism>
<reference evidence="2 3" key="1">
    <citation type="submission" date="2016-02" db="EMBL/GenBank/DDBJ databases">
        <title>Genome analysis of coral dinoflagellate symbionts highlights evolutionary adaptations to a symbiotic lifestyle.</title>
        <authorList>
            <person name="Aranda M."/>
            <person name="Li Y."/>
            <person name="Liew Y.J."/>
            <person name="Baumgarten S."/>
            <person name="Simakov O."/>
            <person name="Wilson M."/>
            <person name="Piel J."/>
            <person name="Ashoor H."/>
            <person name="Bougouffa S."/>
            <person name="Bajic V.B."/>
            <person name="Ryu T."/>
            <person name="Ravasi T."/>
            <person name="Bayer T."/>
            <person name="Micklem G."/>
            <person name="Kim H."/>
            <person name="Bhak J."/>
            <person name="Lajeunesse T.C."/>
            <person name="Voolstra C.R."/>
        </authorList>
    </citation>
    <scope>NUCLEOTIDE SEQUENCE [LARGE SCALE GENOMIC DNA]</scope>
    <source>
        <strain evidence="2 3">CCMP2467</strain>
    </source>
</reference>
<gene>
    <name evidence="2" type="ORF">AK812_SmicGene8458</name>
</gene>
<dbReference type="Proteomes" id="UP000186817">
    <property type="component" value="Unassembled WGS sequence"/>
</dbReference>
<keyword evidence="3" id="KW-1185">Reference proteome</keyword>
<feature type="compositionally biased region" description="Basic and acidic residues" evidence="1">
    <location>
        <begin position="293"/>
        <end position="305"/>
    </location>
</feature>
<dbReference type="OrthoDB" id="410801at2759"/>
<name>A0A1Q9EKX6_SYMMI</name>
<feature type="region of interest" description="Disordered" evidence="1">
    <location>
        <begin position="39"/>
        <end position="76"/>
    </location>
</feature>
<feature type="region of interest" description="Disordered" evidence="1">
    <location>
        <begin position="260"/>
        <end position="279"/>
    </location>
</feature>
<feature type="region of interest" description="Disordered" evidence="1">
    <location>
        <begin position="293"/>
        <end position="335"/>
    </location>
</feature>
<feature type="compositionally biased region" description="Basic and acidic residues" evidence="1">
    <location>
        <begin position="1024"/>
        <end position="1054"/>
    </location>
</feature>
<feature type="region of interest" description="Disordered" evidence="1">
    <location>
        <begin position="998"/>
        <end position="1057"/>
    </location>
</feature>
<evidence type="ECO:0000313" key="3">
    <source>
        <dbReference type="Proteomes" id="UP000186817"/>
    </source>
</evidence>
<proteinExistence type="predicted"/>
<comment type="caution">
    <text evidence="2">The sequence shown here is derived from an EMBL/GenBank/DDBJ whole genome shotgun (WGS) entry which is preliminary data.</text>
</comment>
<accession>A0A1Q9EKX6</accession>
<protein>
    <submittedName>
        <fullName evidence="2">Uncharacterized protein</fullName>
    </submittedName>
</protein>
<feature type="region of interest" description="Disordered" evidence="1">
    <location>
        <begin position="221"/>
        <end position="252"/>
    </location>
</feature>
<feature type="region of interest" description="Disordered" evidence="1">
    <location>
        <begin position="1"/>
        <end position="24"/>
    </location>
</feature>
<sequence>MGRGGNRGYKQQQWRSDYEGSQAPGYGKYYKYWEGSWSVSPKSQAQPSQGARYDATPSTSRRPAAPWKEMFHPPPQETSVMVAVQKALTATRKADVRMRKLREEREHKQQAWQEFLDTKRKELATQKKNFDADLLRIDKDMESTAESGSMAATRVQELVLKGAVALQQPVEAVSSTGEEWDALIAEATASEPGFFQAALMATRSMAASHVELPVRRETLHSGEAAAPAFSTPDRTTSALPRTPLPSDILQRPAQEVSRLRTDEMPGPSDGHPPAEASPITPSVANALQRMSVNEKHHPGQRDASKPRCMTSQEPPRPNIKDATKTTVPADTGGMPLADKLEQKREALRTGGAMTPFGVPLRGPVNQDTGQKQDEAATVDLEMGLIFVLVTAPLGSTSPLCRGDVQFVLREHLATFFEVFHCTGTFEDCASTWQSVNVAVKIPRDAVFPLPGHYGVFYSGDSSLEDLRASIHALLKDAFRGAMNRAAPLIPQLHNSCAQFVAYPSILDADGSLGVAVIFDLSRVGGAVFASVVARVLQETDLIPFVRSLTRADVEEYAFYIGSFVSPVAAGEHVTLTHGTVITVVPAHSGPPHDFAVTDLLRRDGPWSQIQHMPRLSLLLKDPLLISRRLVTLLVPLPAALQQVLQGRDLPEVALLLPEERSALLPTMGPCLVLPESPLLHSKTLRFNFRPMKASFPRNTSKPSSQIGPGTLLTPLVVHLKQGLRTLISFYKHLTLEMVQPSLLTLTSSCSGESELVVIRRLNRESLCATAGLSSGPDVQVFVQGMPWALGAWQLVDLATGSTVTFLRRGQAAPQRHILEDMLFDSDPWNAQTAVPAPRGQHYLLLTEGIPQLFTLEAEGRLGYRDLIAQQLQFLEQNMTLQGTRPRLDDVVHCGHHPYAVVVATEAICLLPVPPARLSPPKWILVLDLRDILLPFSWRFLACDTIPVQEILREFDPCRPDGFVVSVTGAPIEHWPSGPVFRIRTGQVLSVSFVADDLDDSSDPGHGQDGAIPSLDHASGSDSDTEMHEAPEDLHDRHNNAEGDHGVRRVHDEPHSPVSSFGPVTVTVGFGILVPGFSIERIMLEIEIPTTIAAVTALLQQTRNADVARDFPGLLPALIQPDPRWGLFLALPIWGSGHNTICIDMFATRQTVFAVPAPSVADRGLLLEHAGLPSAADFDVYVDSEELVLAHSVIELQSGSTICLVPPGDQRPWTMQLSAMLTTHLPWDASEPYPSEPDIDRYCLACADGLRVFPILPDRAHLYREDIAARLQCPSRLLQLVPANPKPNDVAFFGFLCRNVLAALDRSAMRADDRATFGLLDARRIYKGWLPLVATDGWLDVAALLEQLAADLPSGWHVSITNLVLEQMHVYLEEGAVLTVAAQRDQERGYTAAPAPPASHSTSSGWQAFEPPGRVLETLGGFTTSSVQHIKGHAGHPYNELVDTLAGAIGVADSHVPEFLHPLCAWATQGTITWLWLTVAALRQPAIWPRSQGNTLFDPHGNSTIDVSALSSANFFGEQLSDTPEAHKDDQVMWFQARFVSINVQSLGEDDSSSLPNRVPFVREQLSYVGCIVAALQETRAKCTSTVVSATHVRFLSARDQKGCFGVELWFARTVPYAWQGQQPLFFEAEDFRVLSWTPRQLFVRFAKGPLRIVFAACHVDFGQAGLDYFAAVTAVQEICDTAPQADARWLRHFSSIERGGPVEQADLPSKFDLEHAMRQAAREYQNGCFRVGLCSAIVFLDLREAFHRVARPLVHGGDLSDSHLAQVLHQLQLPPARMDDLRAYVRRSSLLVDSGASEWAADIIKEFQADSWLTIGTGLAAVEDGTRPGDALADVVFSFLFAAVLRRIREAIQAAGVDVHLPWSEEWFRTLCDDGQQPTCQVAPVDVSWMDDLALLLTATSPEKIVESVRTAATILTDECIRALLRPNLDRGKTEALVSFVGKGAQKVRSAIFRSSDPSISLSSDLWPDARLRLVPKYRHLGGILHWRGSLDPEIRHRTAQGLAGKPGEKIKRGGSGQCAVTAQTMRLVCRDGADDATTQWTTIECTECAAMAQTTGRFLDEFPSRWAPGAVTRGSFVD</sequence>
<dbReference type="EMBL" id="LSRX01000125">
    <property type="protein sequence ID" value="OLQ08065.1"/>
    <property type="molecule type" value="Genomic_DNA"/>
</dbReference>
<feature type="compositionally biased region" description="Polar residues" evidence="1">
    <location>
        <begin position="39"/>
        <end position="49"/>
    </location>
</feature>
<evidence type="ECO:0000313" key="2">
    <source>
        <dbReference type="EMBL" id="OLQ08065.1"/>
    </source>
</evidence>
<evidence type="ECO:0000256" key="1">
    <source>
        <dbReference type="SAM" id="MobiDB-lite"/>
    </source>
</evidence>